<dbReference type="HOGENOM" id="CLU_002934_1_1_10"/>
<feature type="domain" description="Glycoside hydrolase family 29 N-terminal" evidence="8">
    <location>
        <begin position="23"/>
        <end position="368"/>
    </location>
</feature>
<dbReference type="EMBL" id="CP001681">
    <property type="protein sequence ID" value="ACU04809.1"/>
    <property type="molecule type" value="Genomic_DNA"/>
</dbReference>
<organism evidence="10 11">
    <name type="scientific">Pedobacter heparinus (strain ATCC 13125 / DSM 2366 / CIP 104194 / JCM 7457 / NBRC 12017 / NCIMB 9290 / NRRL B-14731 / HIM 762-3)</name>
    <dbReference type="NCBI Taxonomy" id="485917"/>
    <lineage>
        <taxon>Bacteria</taxon>
        <taxon>Pseudomonadati</taxon>
        <taxon>Bacteroidota</taxon>
        <taxon>Sphingobacteriia</taxon>
        <taxon>Sphingobacteriales</taxon>
        <taxon>Sphingobacteriaceae</taxon>
        <taxon>Pedobacter</taxon>
    </lineage>
</organism>
<dbReference type="SMART" id="SM00812">
    <property type="entry name" value="Alpha_L_fucos"/>
    <property type="match status" value="1"/>
</dbReference>
<proteinExistence type="inferred from homology"/>
<protein>
    <recommendedName>
        <fullName evidence="3">alpha-L-fucosidase</fullName>
        <ecNumber evidence="3">3.2.1.51</ecNumber>
    </recommendedName>
</protein>
<dbReference type="SUPFAM" id="SSF51445">
    <property type="entry name" value="(Trans)glycosidases"/>
    <property type="match status" value="1"/>
</dbReference>
<keyword evidence="11" id="KW-1185">Reference proteome</keyword>
<keyword evidence="4 7" id="KW-0732">Signal</keyword>
<dbReference type="PIRSF" id="PIRSF001092">
    <property type="entry name" value="Alpha-L-fucosidase"/>
    <property type="match status" value="1"/>
</dbReference>
<dbReference type="InterPro" id="IPR016286">
    <property type="entry name" value="FUC_metazoa-typ"/>
</dbReference>
<dbReference type="CAZy" id="GH29">
    <property type="family name" value="Glycoside Hydrolase Family 29"/>
</dbReference>
<keyword evidence="5 10" id="KW-0378">Hydrolase</keyword>
<evidence type="ECO:0000256" key="5">
    <source>
        <dbReference type="ARBA" id="ARBA00022801"/>
    </source>
</evidence>
<feature type="domain" description="Alpha-L-fucosidase C-terminal" evidence="9">
    <location>
        <begin position="385"/>
        <end position="460"/>
    </location>
</feature>
<evidence type="ECO:0000256" key="3">
    <source>
        <dbReference type="ARBA" id="ARBA00012662"/>
    </source>
</evidence>
<dbReference type="GO" id="GO:0006004">
    <property type="term" value="P:fucose metabolic process"/>
    <property type="evidence" value="ECO:0007669"/>
    <property type="project" value="InterPro"/>
</dbReference>
<evidence type="ECO:0000313" key="11">
    <source>
        <dbReference type="Proteomes" id="UP000000852"/>
    </source>
</evidence>
<dbReference type="Proteomes" id="UP000000852">
    <property type="component" value="Chromosome"/>
</dbReference>
<evidence type="ECO:0000256" key="6">
    <source>
        <dbReference type="ARBA" id="ARBA00023295"/>
    </source>
</evidence>
<dbReference type="Gene3D" id="3.20.20.80">
    <property type="entry name" value="Glycosidases"/>
    <property type="match status" value="1"/>
</dbReference>
<evidence type="ECO:0000256" key="4">
    <source>
        <dbReference type="ARBA" id="ARBA00022729"/>
    </source>
</evidence>
<dbReference type="OrthoDB" id="107551at2"/>
<dbReference type="Pfam" id="PF16757">
    <property type="entry name" value="Fucosidase_C"/>
    <property type="match status" value="1"/>
</dbReference>
<keyword evidence="6 10" id="KW-0326">Glycosidase</keyword>
<evidence type="ECO:0000256" key="1">
    <source>
        <dbReference type="ARBA" id="ARBA00004071"/>
    </source>
</evidence>
<dbReference type="InterPro" id="IPR000933">
    <property type="entry name" value="Glyco_hydro_29"/>
</dbReference>
<evidence type="ECO:0000259" key="8">
    <source>
        <dbReference type="Pfam" id="PF01120"/>
    </source>
</evidence>
<dbReference type="InterPro" id="IPR031919">
    <property type="entry name" value="Fucosidase_C"/>
</dbReference>
<name>C6Y097_PEDHD</name>
<dbReference type="KEGG" id="phe:Phep_2605"/>
<dbReference type="GO" id="GO:0004560">
    <property type="term" value="F:alpha-L-fucosidase activity"/>
    <property type="evidence" value="ECO:0007669"/>
    <property type="project" value="UniProtKB-EC"/>
</dbReference>
<dbReference type="AlphaFoldDB" id="C6Y097"/>
<dbReference type="Gene3D" id="2.60.40.1180">
    <property type="entry name" value="Golgi alpha-mannosidase II"/>
    <property type="match status" value="1"/>
</dbReference>
<accession>C6Y097</accession>
<evidence type="ECO:0000259" key="9">
    <source>
        <dbReference type="Pfam" id="PF16757"/>
    </source>
</evidence>
<dbReference type="GO" id="GO:0005764">
    <property type="term" value="C:lysosome"/>
    <property type="evidence" value="ECO:0007669"/>
    <property type="project" value="TreeGrafter"/>
</dbReference>
<dbReference type="InterPro" id="IPR013780">
    <property type="entry name" value="Glyco_hydro_b"/>
</dbReference>
<evidence type="ECO:0000256" key="2">
    <source>
        <dbReference type="ARBA" id="ARBA00007951"/>
    </source>
</evidence>
<dbReference type="eggNOG" id="COG3669">
    <property type="taxonomic scope" value="Bacteria"/>
</dbReference>
<feature type="signal peptide" evidence="7">
    <location>
        <begin position="1"/>
        <end position="25"/>
    </location>
</feature>
<dbReference type="RefSeq" id="WP_015808420.1">
    <property type="nucleotide sequence ID" value="NC_013061.1"/>
</dbReference>
<gene>
    <name evidence="10" type="ordered locus">Phep_2605</name>
</gene>
<dbReference type="InterPro" id="IPR017853">
    <property type="entry name" value="GH"/>
</dbReference>
<dbReference type="EC" id="3.2.1.51" evidence="3"/>
<comment type="similarity">
    <text evidence="2">Belongs to the glycosyl hydrolase 29 family.</text>
</comment>
<dbReference type="PRINTS" id="PR00741">
    <property type="entry name" value="GLHYDRLASE29"/>
</dbReference>
<dbReference type="GO" id="GO:0016139">
    <property type="term" value="P:glycoside catabolic process"/>
    <property type="evidence" value="ECO:0007669"/>
    <property type="project" value="TreeGrafter"/>
</dbReference>
<evidence type="ECO:0000256" key="7">
    <source>
        <dbReference type="SAM" id="SignalP"/>
    </source>
</evidence>
<dbReference type="STRING" id="485917.Phep_2605"/>
<dbReference type="Pfam" id="PF01120">
    <property type="entry name" value="Alpha_L_fucos"/>
    <property type="match status" value="1"/>
</dbReference>
<reference evidence="10 11" key="1">
    <citation type="journal article" date="2009" name="Stand. Genomic Sci.">
        <title>Complete genome sequence of Pedobacter heparinus type strain (HIM 762-3).</title>
        <authorList>
            <person name="Han C."/>
            <person name="Spring S."/>
            <person name="Lapidus A."/>
            <person name="Del Rio T.G."/>
            <person name="Tice H."/>
            <person name="Copeland A."/>
            <person name="Cheng J.F."/>
            <person name="Lucas S."/>
            <person name="Chen F."/>
            <person name="Nolan M."/>
            <person name="Bruce D."/>
            <person name="Goodwin L."/>
            <person name="Pitluck S."/>
            <person name="Ivanova N."/>
            <person name="Mavromatis K."/>
            <person name="Mikhailova N."/>
            <person name="Pati A."/>
            <person name="Chen A."/>
            <person name="Palaniappan K."/>
            <person name="Land M."/>
            <person name="Hauser L."/>
            <person name="Chang Y.J."/>
            <person name="Jeffries C.C."/>
            <person name="Saunders E."/>
            <person name="Chertkov O."/>
            <person name="Brettin T."/>
            <person name="Goker M."/>
            <person name="Rohde M."/>
            <person name="Bristow J."/>
            <person name="Eisen J.A."/>
            <person name="Markowitz V."/>
            <person name="Hugenholtz P."/>
            <person name="Kyrpides N.C."/>
            <person name="Klenk H.P."/>
            <person name="Detter J.C."/>
        </authorList>
    </citation>
    <scope>NUCLEOTIDE SEQUENCE [LARGE SCALE GENOMIC DNA]</scope>
    <source>
        <strain evidence="11">ATCC 13125 / DSM 2366 / CIP 104194 / JCM 7457 / NBRC 12017 / NCIMB 9290 / NRRL B-14731 / HIM 762-3</strain>
    </source>
</reference>
<dbReference type="InterPro" id="IPR057739">
    <property type="entry name" value="Glyco_hydro_29_N"/>
</dbReference>
<dbReference type="PANTHER" id="PTHR10030">
    <property type="entry name" value="ALPHA-L-FUCOSIDASE"/>
    <property type="match status" value="1"/>
</dbReference>
<evidence type="ECO:0000313" key="10">
    <source>
        <dbReference type="EMBL" id="ACU04809.1"/>
    </source>
</evidence>
<sequence>MKKHTFYITLSVSLFLMTISPGNFAQTYQPEWQSLDKRQTPSWWTDAKFGIFIHWGLYSVPAYAPVNEVKGVYEKYAEHYENRLIQGNKLFTDHHKQFYGEQFKYSDFAAMFKAEYFKPEEWADLFAKSGAKYVVLTSKHHDGFCLWPSAESNKWNSVDAGPHRDLAGDLTNAVKDKGLKMGFYYSLLEWNNPLYKPQTIDNYVENHMSPQMKDLVTRYKPEVIFADGEWDYPSEKLRSPQFLSWLYNESAVKNTVVVNDRWGKETRSKHGGYYTTEYDLVHDAKGIGEKAAHPWEESRGIGTSYGFNRFETLEHYFTSKQLVDLLIDKVSNGGNLLLNIGPDANGLIPIIMQERLLDIGAWLKVNGEAIYGSSSWIGGAANQKDKGIFYTQKGKDIYIICTKWPQTDMTIGTIKKAGKVSLLGSATPVKSEIKRGELHIIPPILNPATMPCQYAWVFKVKVI</sequence>
<feature type="chain" id="PRO_5002974393" description="alpha-L-fucosidase" evidence="7">
    <location>
        <begin position="26"/>
        <end position="463"/>
    </location>
</feature>
<dbReference type="PANTHER" id="PTHR10030:SF37">
    <property type="entry name" value="ALPHA-L-FUCOSIDASE-RELATED"/>
    <property type="match status" value="1"/>
</dbReference>
<comment type="function">
    <text evidence="1">Alpha-L-fucosidase is responsible for hydrolyzing the alpha-1,6-linked fucose joined to the reducing-end N-acetylglucosamine of the carbohydrate moieties of glycoproteins.</text>
</comment>